<feature type="binding site" evidence="4">
    <location>
        <position position="66"/>
    </location>
    <ligand>
        <name>substrate</name>
    </ligand>
</feature>
<comment type="cofactor">
    <cofactor evidence="1">
        <name>Mg(2+)</name>
        <dbReference type="ChEBI" id="CHEBI:18420"/>
    </cofactor>
</comment>
<evidence type="ECO:0000256" key="3">
    <source>
        <dbReference type="ARBA" id="ARBA00022842"/>
    </source>
</evidence>
<proteinExistence type="predicted"/>
<dbReference type="AlphaFoldDB" id="A0A544T4D0"/>
<feature type="binding site" evidence="5">
    <location>
        <position position="129"/>
    </location>
    <ligand>
        <name>Mg(2+)</name>
        <dbReference type="ChEBI" id="CHEBI:18420"/>
    </ligand>
</feature>
<feature type="binding site" evidence="5">
    <location>
        <position position="158"/>
    </location>
    <ligand>
        <name>Mg(2+)</name>
        <dbReference type="ChEBI" id="CHEBI:18420"/>
    </ligand>
</feature>
<dbReference type="GO" id="GO:0016829">
    <property type="term" value="F:lyase activity"/>
    <property type="evidence" value="ECO:0007669"/>
    <property type="project" value="UniProtKB-KW"/>
</dbReference>
<protein>
    <submittedName>
        <fullName evidence="7">CoA ester lyase</fullName>
    </submittedName>
</protein>
<dbReference type="InterPro" id="IPR040442">
    <property type="entry name" value="Pyrv_kinase-like_dom_sf"/>
</dbReference>
<evidence type="ECO:0000256" key="5">
    <source>
        <dbReference type="PIRSR" id="PIRSR015582-2"/>
    </source>
</evidence>
<dbReference type="Proteomes" id="UP000318937">
    <property type="component" value="Unassembled WGS sequence"/>
</dbReference>
<dbReference type="PIRSF" id="PIRSF015582">
    <property type="entry name" value="Cit_lyase_B"/>
    <property type="match status" value="1"/>
</dbReference>
<evidence type="ECO:0000256" key="2">
    <source>
        <dbReference type="ARBA" id="ARBA00022723"/>
    </source>
</evidence>
<dbReference type="OrthoDB" id="9786940at2"/>
<accession>A0A544T4D0</accession>
<dbReference type="Gene3D" id="3.20.20.60">
    <property type="entry name" value="Phosphoenolpyruvate-binding domains"/>
    <property type="match status" value="1"/>
</dbReference>
<feature type="domain" description="HpcH/HpaI aldolase/citrate lyase" evidence="6">
    <location>
        <begin position="5"/>
        <end position="226"/>
    </location>
</feature>
<dbReference type="GO" id="GO:0006107">
    <property type="term" value="P:oxaloacetate metabolic process"/>
    <property type="evidence" value="ECO:0007669"/>
    <property type="project" value="TreeGrafter"/>
</dbReference>
<evidence type="ECO:0000313" key="7">
    <source>
        <dbReference type="EMBL" id="TQR12276.1"/>
    </source>
</evidence>
<keyword evidence="7" id="KW-0456">Lyase</keyword>
<reference evidence="7 8" key="1">
    <citation type="submission" date="2019-05" db="EMBL/GenBank/DDBJ databases">
        <title>Psychrobacillus vulpis sp. nov., a new species isolated from feces of a red fox that inhabits in The Tablas de Daimiel Natural Park, Albacete, Spain.</title>
        <authorList>
            <person name="Rodriguez M."/>
            <person name="Reina J.C."/>
            <person name="Bejar V."/>
            <person name="Llamas I."/>
        </authorList>
    </citation>
    <scope>NUCLEOTIDE SEQUENCE [LARGE SCALE GENOMIC DNA]</scope>
    <source>
        <strain evidence="7 8">NHI-2</strain>
    </source>
</reference>
<dbReference type="PANTHER" id="PTHR32308:SF10">
    <property type="entry name" value="CITRATE LYASE SUBUNIT BETA"/>
    <property type="match status" value="1"/>
</dbReference>
<evidence type="ECO:0000256" key="4">
    <source>
        <dbReference type="PIRSR" id="PIRSR015582-1"/>
    </source>
</evidence>
<keyword evidence="8" id="KW-1185">Reference proteome</keyword>
<gene>
    <name evidence="7" type="ORF">FG383_13445</name>
</gene>
<evidence type="ECO:0000259" key="6">
    <source>
        <dbReference type="Pfam" id="PF03328"/>
    </source>
</evidence>
<dbReference type="InterPro" id="IPR005000">
    <property type="entry name" value="Aldolase/citrate-lyase_domain"/>
</dbReference>
<evidence type="ECO:0000313" key="8">
    <source>
        <dbReference type="Proteomes" id="UP000318937"/>
    </source>
</evidence>
<feature type="binding site" evidence="4">
    <location>
        <position position="129"/>
    </location>
    <ligand>
        <name>substrate</name>
    </ligand>
</feature>
<dbReference type="InterPro" id="IPR015813">
    <property type="entry name" value="Pyrv/PenolPyrv_kinase-like_dom"/>
</dbReference>
<dbReference type="InterPro" id="IPR011206">
    <property type="entry name" value="Citrate_lyase_beta/mcl1/mcl2"/>
</dbReference>
<dbReference type="RefSeq" id="WP_142607909.1">
    <property type="nucleotide sequence ID" value="NZ_VDGG01000028.1"/>
</dbReference>
<keyword evidence="2 5" id="KW-0479">Metal-binding</keyword>
<organism evidence="7 8">
    <name type="scientific">Psychrobacillus soli</name>
    <dbReference type="NCBI Taxonomy" id="1543965"/>
    <lineage>
        <taxon>Bacteria</taxon>
        <taxon>Bacillati</taxon>
        <taxon>Bacillota</taxon>
        <taxon>Bacilli</taxon>
        <taxon>Bacillales</taxon>
        <taxon>Bacillaceae</taxon>
        <taxon>Psychrobacillus</taxon>
    </lineage>
</organism>
<dbReference type="SUPFAM" id="SSF51621">
    <property type="entry name" value="Phosphoenolpyruvate/pyruvate domain"/>
    <property type="match status" value="1"/>
</dbReference>
<comment type="caution">
    <text evidence="7">The sequence shown here is derived from an EMBL/GenBank/DDBJ whole genome shotgun (WGS) entry which is preliminary data.</text>
</comment>
<dbReference type="EMBL" id="VDGG01000028">
    <property type="protein sequence ID" value="TQR12276.1"/>
    <property type="molecule type" value="Genomic_DNA"/>
</dbReference>
<name>A0A544T4D0_9BACI</name>
<dbReference type="PANTHER" id="PTHR32308">
    <property type="entry name" value="LYASE BETA SUBUNIT, PUTATIVE (AFU_ORTHOLOGUE AFUA_4G13030)-RELATED"/>
    <property type="match status" value="1"/>
</dbReference>
<sequence>METYRTLLFVPGIKQQWFEKIPSYDMDGIILDLEDSVPLQLKAEARAYVAEAIPFLSSKGIQVFVRINKGLQEYDVDDLKAVVTQGLTGLVLPKPEGPEEIKKLSVIVEVLEVELGIPVGTIRFIPILETARSMQLAYEIACCDRVIGITGLSAKNGDVARALGYQWTPEGLETLYLRSKVVMSARAAGVLPIGGLWQDIHNLEGLKKNAAFNRQLGFVGELVLHPSNVPIINEVYSPSDEEITYYSGMIEAFQIAEKRGETAIMYEGEHVDYAHVKTAREVLTTVDRMVRSK</sequence>
<dbReference type="Pfam" id="PF03328">
    <property type="entry name" value="HpcH_HpaI"/>
    <property type="match status" value="1"/>
</dbReference>
<keyword evidence="3 5" id="KW-0460">Magnesium</keyword>
<dbReference type="GO" id="GO:0000287">
    <property type="term" value="F:magnesium ion binding"/>
    <property type="evidence" value="ECO:0007669"/>
    <property type="project" value="TreeGrafter"/>
</dbReference>
<evidence type="ECO:0000256" key="1">
    <source>
        <dbReference type="ARBA" id="ARBA00001946"/>
    </source>
</evidence>